<dbReference type="EMBL" id="JAMLJM010000006">
    <property type="protein sequence ID" value="MCL9809537.1"/>
    <property type="molecule type" value="Genomic_DNA"/>
</dbReference>
<protein>
    <recommendedName>
        <fullName evidence="3">Phosphoribosylpyrophosphate synthetase</fullName>
    </recommendedName>
</protein>
<comment type="caution">
    <text evidence="1">The sequence shown here is derived from an EMBL/GenBank/DDBJ whole genome shotgun (WGS) entry which is preliminary data.</text>
</comment>
<organism evidence="1 2">
    <name type="scientific">Flavobacterium luminosum</name>
    <dbReference type="NCBI Taxonomy" id="2949086"/>
    <lineage>
        <taxon>Bacteria</taxon>
        <taxon>Pseudomonadati</taxon>
        <taxon>Bacteroidota</taxon>
        <taxon>Flavobacteriia</taxon>
        <taxon>Flavobacteriales</taxon>
        <taxon>Flavobacteriaceae</taxon>
        <taxon>Flavobacterium</taxon>
    </lineage>
</organism>
<gene>
    <name evidence="1" type="ORF">NAT50_09230</name>
</gene>
<sequence length="102" mass="11618">MMHTYNYGNITEALASLKEEGFTIDFNINIEEFKINPHDYEIVHIFRYEGDSNPDDEATVYGIQSKTIKEKKGVFVSGFSANSDCEFSRYLKGLTIKGHKGL</sequence>
<evidence type="ECO:0008006" key="3">
    <source>
        <dbReference type="Google" id="ProtNLM"/>
    </source>
</evidence>
<reference evidence="1 2" key="1">
    <citation type="submission" date="2022-05" db="EMBL/GenBank/DDBJ databases">
        <title>Flavobacterium sp., isolated from activated sludge.</title>
        <authorList>
            <person name="Ran Q."/>
        </authorList>
    </citation>
    <scope>NUCLEOTIDE SEQUENCE [LARGE SCALE GENOMIC DNA]</scope>
    <source>
        <strain evidence="1 2">HXWNR70</strain>
    </source>
</reference>
<name>A0ABT0TPW5_9FLAO</name>
<proteinExistence type="predicted"/>
<accession>A0ABT0TPW5</accession>
<dbReference type="Proteomes" id="UP001317191">
    <property type="component" value="Unassembled WGS sequence"/>
</dbReference>
<evidence type="ECO:0000313" key="2">
    <source>
        <dbReference type="Proteomes" id="UP001317191"/>
    </source>
</evidence>
<evidence type="ECO:0000313" key="1">
    <source>
        <dbReference type="EMBL" id="MCL9809537.1"/>
    </source>
</evidence>
<keyword evidence="2" id="KW-1185">Reference proteome</keyword>